<dbReference type="EMBL" id="LGAA01000018">
    <property type="protein sequence ID" value="KPD02554.1"/>
    <property type="molecule type" value="Genomic_DNA"/>
</dbReference>
<evidence type="ECO:0000256" key="11">
    <source>
        <dbReference type="RuleBase" id="RU003357"/>
    </source>
</evidence>
<dbReference type="InterPro" id="IPR036942">
    <property type="entry name" value="Beta-barrel_TonB_sf"/>
</dbReference>
<evidence type="ECO:0000256" key="8">
    <source>
        <dbReference type="ARBA" id="ARBA00023136"/>
    </source>
</evidence>
<dbReference type="Proteomes" id="UP000053226">
    <property type="component" value="Unassembled WGS sequence"/>
</dbReference>
<keyword evidence="15" id="KW-0675">Receptor</keyword>
<name>A0A0N1KID0_9GAMM</name>
<evidence type="ECO:0000256" key="2">
    <source>
        <dbReference type="ARBA" id="ARBA00022448"/>
    </source>
</evidence>
<evidence type="ECO:0000256" key="4">
    <source>
        <dbReference type="ARBA" id="ARBA00022692"/>
    </source>
</evidence>
<evidence type="ECO:0000256" key="12">
    <source>
        <dbReference type="SAM" id="SignalP"/>
    </source>
</evidence>
<dbReference type="GO" id="GO:0009279">
    <property type="term" value="C:cell outer membrane"/>
    <property type="evidence" value="ECO:0007669"/>
    <property type="project" value="UniProtKB-SubCell"/>
</dbReference>
<gene>
    <name evidence="15" type="ORF">M992_1708</name>
</gene>
<dbReference type="Gene3D" id="2.170.130.10">
    <property type="entry name" value="TonB-dependent receptor, plug domain"/>
    <property type="match status" value="1"/>
</dbReference>
<dbReference type="InterPro" id="IPR037066">
    <property type="entry name" value="Plug_dom_sf"/>
</dbReference>
<evidence type="ECO:0000313" key="15">
    <source>
        <dbReference type="EMBL" id="KPD02554.1"/>
    </source>
</evidence>
<dbReference type="InterPro" id="IPR012910">
    <property type="entry name" value="Plug_dom"/>
</dbReference>
<protein>
    <submittedName>
        <fullName evidence="15">TonB-dependent outer membrane ferrienterochelin/colicin receptor</fullName>
    </submittedName>
</protein>
<reference evidence="15 16" key="1">
    <citation type="submission" date="2015-07" db="EMBL/GenBank/DDBJ databases">
        <title>ATOL: Assembling a taxonomically balanced genome-scale reconstruction of the evolutionary history of the Enterobacteriaceae.</title>
        <authorList>
            <person name="Plunkett G.III."/>
            <person name="Neeno-Eckwall E.C."/>
            <person name="Glasner J.D."/>
            <person name="Perna N.T."/>
        </authorList>
    </citation>
    <scope>NUCLEOTIDE SEQUENCE [LARGE SCALE GENOMIC DNA]</scope>
    <source>
        <strain evidence="15 16">ATCC 35017</strain>
    </source>
</reference>
<dbReference type="Pfam" id="PF00593">
    <property type="entry name" value="TonB_dep_Rec_b-barrel"/>
    <property type="match status" value="1"/>
</dbReference>
<keyword evidence="3 10" id="KW-1134">Transmembrane beta strand</keyword>
<keyword evidence="4 10" id="KW-0812">Transmembrane</keyword>
<keyword evidence="16" id="KW-1185">Reference proteome</keyword>
<comment type="similarity">
    <text evidence="10 11">Belongs to the TonB-dependent receptor family.</text>
</comment>
<dbReference type="PANTHER" id="PTHR30069:SF53">
    <property type="entry name" value="COLICIN I RECEPTOR-RELATED"/>
    <property type="match status" value="1"/>
</dbReference>
<keyword evidence="9 10" id="KW-0998">Cell outer membrane</keyword>
<dbReference type="PANTHER" id="PTHR30069">
    <property type="entry name" value="TONB-DEPENDENT OUTER MEMBRANE RECEPTOR"/>
    <property type="match status" value="1"/>
</dbReference>
<evidence type="ECO:0000256" key="10">
    <source>
        <dbReference type="PROSITE-ProRule" id="PRU01360"/>
    </source>
</evidence>
<dbReference type="Gene3D" id="2.40.170.20">
    <property type="entry name" value="TonB-dependent receptor, beta-barrel domain"/>
    <property type="match status" value="1"/>
</dbReference>
<evidence type="ECO:0000259" key="14">
    <source>
        <dbReference type="Pfam" id="PF07715"/>
    </source>
</evidence>
<keyword evidence="6" id="KW-0406">Ion transport</keyword>
<dbReference type="Pfam" id="PF07715">
    <property type="entry name" value="Plug"/>
    <property type="match status" value="1"/>
</dbReference>
<feature type="domain" description="TonB-dependent receptor-like beta-barrel" evidence="13">
    <location>
        <begin position="227"/>
        <end position="649"/>
    </location>
</feature>
<dbReference type="GO" id="GO:0044718">
    <property type="term" value="P:siderophore transmembrane transport"/>
    <property type="evidence" value="ECO:0007669"/>
    <property type="project" value="TreeGrafter"/>
</dbReference>
<dbReference type="RefSeq" id="WP_053908139.1">
    <property type="nucleotide sequence ID" value="NZ_CAWMUS010000018.1"/>
</dbReference>
<dbReference type="PROSITE" id="PS52016">
    <property type="entry name" value="TONB_DEPENDENT_REC_3"/>
    <property type="match status" value="1"/>
</dbReference>
<feature type="domain" description="TonB-dependent receptor plug" evidence="14">
    <location>
        <begin position="43"/>
        <end position="153"/>
    </location>
</feature>
<dbReference type="GO" id="GO:0015344">
    <property type="term" value="F:siderophore uptake transmembrane transporter activity"/>
    <property type="evidence" value="ECO:0007669"/>
    <property type="project" value="TreeGrafter"/>
</dbReference>
<evidence type="ECO:0000256" key="3">
    <source>
        <dbReference type="ARBA" id="ARBA00022452"/>
    </source>
</evidence>
<evidence type="ECO:0000256" key="7">
    <source>
        <dbReference type="ARBA" id="ARBA00023077"/>
    </source>
</evidence>
<dbReference type="InterPro" id="IPR039426">
    <property type="entry name" value="TonB-dep_rcpt-like"/>
</dbReference>
<evidence type="ECO:0000259" key="13">
    <source>
        <dbReference type="Pfam" id="PF00593"/>
    </source>
</evidence>
<dbReference type="AlphaFoldDB" id="A0A0N1KID0"/>
<proteinExistence type="inferred from homology"/>
<evidence type="ECO:0000256" key="5">
    <source>
        <dbReference type="ARBA" id="ARBA00022729"/>
    </source>
</evidence>
<evidence type="ECO:0000256" key="9">
    <source>
        <dbReference type="ARBA" id="ARBA00023237"/>
    </source>
</evidence>
<keyword evidence="7 11" id="KW-0798">TonB box</keyword>
<evidence type="ECO:0000313" key="16">
    <source>
        <dbReference type="Proteomes" id="UP000053226"/>
    </source>
</evidence>
<sequence>MAVFTKRKIALGIITALTAASAYAAENEDTIYVTTAAGFQQKIEDAPASISVVTRQQLENKAYRDVTDALKDLPGVQVTGGGSSTDISIRGMDAKYTMIMVDGKRVDTRSTRPNSDGSGIEQGWLPPLPSIERIEVVRGPMSSLYGSDAMGGVINIITRKVGKEWHGSLRADTTIQSHRDSGNQGQGSFYASGPLIDGLLGLKVNGLLSKRGEDKFVGGYSEQKIGAIGTTLTFTPDEQNTFDFDFKHDEQERNGLAGRSIELMCTSGKGANKVTKRCDDSKTTYRKNNYAITHNGLYEWGSTETFIQRDETKNPSRKMEYNDTLAKNQTVFNLGDHTVSLGGQYRYEDLRDKGNQLASAKDVDKLTRWSWALFAEDEWMMTNDFSLTGGIRMDKDENFGSHWTPRLYGVWHATDEWVIKGGVSTGYRSPELRQISPNWGQSTGGGGAPAVIIGNSDLKPEKSVTEEIGFIWNNQDDLNIGVTFFNTEFKDKIMEIRQCTDSTKNDKGETGTIASGECMYDGSAYKFISTRENVDKANLRGAELTLNWDINTDLALAANYTYSDSEQKSGKFKGKPLSRTPKHMANASLTWQTTEDLQSWTRVNFNGRSSEYLSRTSMSKQRPSYTFVDMGLSYQLSKEVNLVGGVYNIFDKRLTKDTNDIILDGRRYNFGVNYNF</sequence>
<evidence type="ECO:0000256" key="1">
    <source>
        <dbReference type="ARBA" id="ARBA00004571"/>
    </source>
</evidence>
<accession>A0A0N1KID0</accession>
<dbReference type="NCBIfam" id="NF010038">
    <property type="entry name" value="PRK13513.1"/>
    <property type="match status" value="1"/>
</dbReference>
<comment type="caution">
    <text evidence="15">The sequence shown here is derived from an EMBL/GenBank/DDBJ whole genome shotgun (WGS) entry which is preliminary data.</text>
</comment>
<dbReference type="OrthoDB" id="9764669at2"/>
<feature type="chain" id="PRO_5005875773" evidence="12">
    <location>
        <begin position="25"/>
        <end position="676"/>
    </location>
</feature>
<keyword evidence="8 10" id="KW-0472">Membrane</keyword>
<comment type="subcellular location">
    <subcellularLocation>
        <location evidence="1 10">Cell outer membrane</location>
        <topology evidence="1 10">Multi-pass membrane protein</topology>
    </subcellularLocation>
</comment>
<dbReference type="InterPro" id="IPR000531">
    <property type="entry name" value="Beta-barrel_TonB"/>
</dbReference>
<dbReference type="SUPFAM" id="SSF56935">
    <property type="entry name" value="Porins"/>
    <property type="match status" value="1"/>
</dbReference>
<organism evidence="15 16">
    <name type="scientific">Moellerella wisconsensis ATCC 35017</name>
    <dbReference type="NCBI Taxonomy" id="1354267"/>
    <lineage>
        <taxon>Bacteria</taxon>
        <taxon>Pseudomonadati</taxon>
        <taxon>Pseudomonadota</taxon>
        <taxon>Gammaproteobacteria</taxon>
        <taxon>Enterobacterales</taxon>
        <taxon>Morganellaceae</taxon>
        <taxon>Moellerella</taxon>
    </lineage>
</organism>
<feature type="signal peptide" evidence="12">
    <location>
        <begin position="1"/>
        <end position="24"/>
    </location>
</feature>
<keyword evidence="5 12" id="KW-0732">Signal</keyword>
<evidence type="ECO:0000256" key="6">
    <source>
        <dbReference type="ARBA" id="ARBA00023065"/>
    </source>
</evidence>
<dbReference type="CDD" id="cd01347">
    <property type="entry name" value="ligand_gated_channel"/>
    <property type="match status" value="1"/>
</dbReference>
<keyword evidence="2 10" id="KW-0813">Transport</keyword>